<feature type="repeat" description="ANK" evidence="3">
    <location>
        <begin position="1356"/>
        <end position="1388"/>
    </location>
</feature>
<feature type="compositionally biased region" description="Low complexity" evidence="4">
    <location>
        <begin position="1063"/>
        <end position="1073"/>
    </location>
</feature>
<dbReference type="Gene3D" id="1.25.40.20">
    <property type="entry name" value="Ankyrin repeat-containing domain"/>
    <property type="match status" value="4"/>
</dbReference>
<dbReference type="SMART" id="SM00248">
    <property type="entry name" value="ANK"/>
    <property type="match status" value="12"/>
</dbReference>
<dbReference type="SMART" id="SM00312">
    <property type="entry name" value="PX"/>
    <property type="match status" value="1"/>
</dbReference>
<evidence type="ECO:0000256" key="3">
    <source>
        <dbReference type="PROSITE-ProRule" id="PRU00023"/>
    </source>
</evidence>
<feature type="region of interest" description="Disordered" evidence="4">
    <location>
        <begin position="755"/>
        <end position="797"/>
    </location>
</feature>
<dbReference type="InterPro" id="IPR036871">
    <property type="entry name" value="PX_dom_sf"/>
</dbReference>
<accession>A0ABQ8XDP2</accession>
<dbReference type="PANTHER" id="PTHR24171">
    <property type="entry name" value="ANKYRIN REPEAT DOMAIN-CONTAINING PROTEIN 39-RELATED"/>
    <property type="match status" value="1"/>
</dbReference>
<dbReference type="SMART" id="SM00233">
    <property type="entry name" value="PH"/>
    <property type="match status" value="1"/>
</dbReference>
<dbReference type="Proteomes" id="UP001150062">
    <property type="component" value="Unassembled WGS sequence"/>
</dbReference>
<dbReference type="PANTHER" id="PTHR24171:SF11">
    <property type="entry name" value="26S PROTEASOME NON-ATPASE REGULATORY SUBUNIT 10"/>
    <property type="match status" value="1"/>
</dbReference>
<dbReference type="InterPro" id="IPR001683">
    <property type="entry name" value="PX_dom"/>
</dbReference>
<dbReference type="Pfam" id="PF12796">
    <property type="entry name" value="Ank_2"/>
    <property type="match status" value="3"/>
</dbReference>
<feature type="repeat" description="ANK" evidence="3">
    <location>
        <begin position="1177"/>
        <end position="1209"/>
    </location>
</feature>
<dbReference type="Pfam" id="PF00787">
    <property type="entry name" value="PX"/>
    <property type="match status" value="1"/>
</dbReference>
<name>A0ABQ8XDP2_9EUKA</name>
<dbReference type="InterPro" id="IPR002110">
    <property type="entry name" value="Ankyrin_rpt"/>
</dbReference>
<dbReference type="Gene3D" id="3.30.1520.10">
    <property type="entry name" value="Phox-like domain"/>
    <property type="match status" value="1"/>
</dbReference>
<evidence type="ECO:0000256" key="4">
    <source>
        <dbReference type="SAM" id="MobiDB-lite"/>
    </source>
</evidence>
<dbReference type="PROSITE" id="PS50003">
    <property type="entry name" value="PH_DOMAIN"/>
    <property type="match status" value="1"/>
</dbReference>
<dbReference type="InterPro" id="IPR001849">
    <property type="entry name" value="PH_domain"/>
</dbReference>
<comment type="caution">
    <text evidence="6">The sequence shown here is derived from an EMBL/GenBank/DDBJ whole genome shotgun (WGS) entry which is preliminary data.</text>
</comment>
<feature type="compositionally biased region" description="Acidic residues" evidence="4">
    <location>
        <begin position="1048"/>
        <end position="1062"/>
    </location>
</feature>
<feature type="compositionally biased region" description="Acidic residues" evidence="4">
    <location>
        <begin position="1074"/>
        <end position="1091"/>
    </location>
</feature>
<feature type="region of interest" description="Disordered" evidence="4">
    <location>
        <begin position="284"/>
        <end position="321"/>
    </location>
</feature>
<feature type="repeat" description="ANK" evidence="3">
    <location>
        <begin position="970"/>
        <end position="1002"/>
    </location>
</feature>
<dbReference type="EMBL" id="JAOAOG010000309">
    <property type="protein sequence ID" value="KAJ6230691.1"/>
    <property type="molecule type" value="Genomic_DNA"/>
</dbReference>
<dbReference type="SUPFAM" id="SSF64268">
    <property type="entry name" value="PX domain"/>
    <property type="match status" value="1"/>
</dbReference>
<feature type="domain" description="PH" evidence="5">
    <location>
        <begin position="552"/>
        <end position="661"/>
    </location>
</feature>
<dbReference type="SUPFAM" id="SSF48403">
    <property type="entry name" value="Ankyrin repeat"/>
    <property type="match status" value="2"/>
</dbReference>
<dbReference type="SUPFAM" id="SSF50729">
    <property type="entry name" value="PH domain-like"/>
    <property type="match status" value="1"/>
</dbReference>
<keyword evidence="7" id="KW-1185">Reference proteome</keyword>
<proteinExistence type="predicted"/>
<feature type="repeat" description="ANK" evidence="3">
    <location>
        <begin position="1283"/>
        <end position="1315"/>
    </location>
</feature>
<evidence type="ECO:0000256" key="1">
    <source>
        <dbReference type="ARBA" id="ARBA00022737"/>
    </source>
</evidence>
<dbReference type="Pfam" id="PF13857">
    <property type="entry name" value="Ank_5"/>
    <property type="match status" value="1"/>
</dbReference>
<dbReference type="PROSITE" id="PS50297">
    <property type="entry name" value="ANK_REP_REGION"/>
    <property type="match status" value="1"/>
</dbReference>
<sequence length="1569" mass="183604">MSQWFFPTEDIQPRVVDDKVIFRIFLEDKSYRSFVLNKNVSVCDIIEKVSLKIQIQRQKTKNLGLYLRTPQFSWRLSSEETPLQWIIKKKSQNVCAWLYLSLENSHLKKRKNKFVFLKSVEKKLKDSLSQSLIGEITFLFSLPETIKSCQYILCYCNSTQLVSDFLSELNSFLDLKNEKKLVIRCAYLKNDCRSFQTDFQNQTLRDILQKKVGWTSFSIRVLSQKFLQLAKVDCPKKKHKKSENSHSVTPTKYNKNCLARKNSDILQKNRYTVANLSENDLKSLSSTKVNKTKNKNGNGNGNENENINENRNVNKNDKHKFSKSFIHYKNKTKSLKLTSFKSSPNLKNFDPKNKKLNYSFNEQANLEGKLVQFHKFNRMIMDHIVDLNKQFLKKYGFCFETKGNLGKIEKNFSILEEFKFQKEDYGSNISIHTILLKGVIDDKIIEYMNFSIEWIRNSFDLGKQTLKWDDLEKIQKQLKKCKPIQSNRGIIDGFSLTKDLISLRKFFYLTEEGVLGLIRQDLAVYWFDTKNELEMASEREILTEYGVRFLSKPLKKGKISIITAKSKNLLKVYFVLTANFIQYIILNEEEFESKMKKRVIDCSIPIVSLNISRNIKHKISKKKDRKLPNFGLSYGSKTLALILQSEDEKENWMRLISIMQARALIQKLIKINLIINKKNFFYIVIPHSFIFSKKFIFSFDVKCYSSMWHLKKNFDDFIEFRNNLHLLFPNIIFPKIKRSKKKIVEKVSINQIIHKHNDKEHSNNKNNHKNNSNSNNNNNNNNNHNNNNNNNNSENEIESKKRIKSIYLESFLRAILSNNEIAKSKITFQFLGLYNIFNPILMNDCNYLKFLLNFDDKIKTQKNENGENPLYYCIKNNYDQKIIKILCKNIPDLYKEVCNDHLNSLLLAIELDQLETIKTFNKVGIDFNYAENKLNGITALLFAITKKKIKIAKYLIENCNCNVNTQLKYNKYSALHLAINENSIEIIQYLITNNNNNAKKNCYDNSLVKDNEINEETDHTNNENSSNNNDTSNDDNDDYNKNNNNNDNDNDNDNNDDDDDDYNNNYNDNNNDNNNDDDNDSDNDKDNDDDNNNSIDLELLDLQNLSPINFAINFNHNNEIIKLFLKQKINLNSKNFQNQNSLHLICINENEEILDYIYNDKLMKKEIEKIINEVDVFNKTALFYAIEKENLFIIRILLELGTNIEKLDYNLMNALHLTIKLNNSNICKLFHQNKKANVQLKKCTNIANKNLDYPIHTAVLNSNIKNLFLLLLYDADINKVNKKNQTGLHLASKKADLKMIDFLLKNGVDTNIRDDENCYSIYYICSILNKNLAYQAFSIFYNLIKFDQLNEKNGQNSLTCLHKSILNKNEKLSRLLIDIGSDVNIPNKKNETPLHLAIKKSKKISDYLIQNGANPNLMNNNQETVFSLIKNNSSYINQLSVKIHFYEKNKKNSKKNTINENNIIENHLYVTWNYLDQDNVLDFNPNLIEKKTLTIDISNMLIINDIIQYIKNNFNLSENVDIIPIVQSKSNYVTFLNNAHPINFLMTFNNTIDLYNKELANILFDFEKI</sequence>
<feature type="compositionally biased region" description="Low complexity" evidence="4">
    <location>
        <begin position="295"/>
        <end position="313"/>
    </location>
</feature>
<feature type="compositionally biased region" description="Low complexity" evidence="4">
    <location>
        <begin position="769"/>
        <end position="794"/>
    </location>
</feature>
<evidence type="ECO:0000313" key="6">
    <source>
        <dbReference type="EMBL" id="KAJ6230691.1"/>
    </source>
</evidence>
<dbReference type="PROSITE" id="PS50088">
    <property type="entry name" value="ANK_REPEAT"/>
    <property type="match status" value="5"/>
</dbReference>
<keyword evidence="2 3" id="KW-0040">ANK repeat</keyword>
<evidence type="ECO:0000259" key="5">
    <source>
        <dbReference type="PROSITE" id="PS50003"/>
    </source>
</evidence>
<reference evidence="6" key="1">
    <citation type="submission" date="2022-08" db="EMBL/GenBank/DDBJ databases">
        <title>Novel sulfate-reducing endosymbionts in the free-living metamonad Anaeramoeba.</title>
        <authorList>
            <person name="Jerlstrom-Hultqvist J."/>
            <person name="Cepicka I."/>
            <person name="Gallot-Lavallee L."/>
            <person name="Salas-Leiva D."/>
            <person name="Curtis B.A."/>
            <person name="Zahonova K."/>
            <person name="Pipaliya S."/>
            <person name="Dacks J."/>
            <person name="Roger A.J."/>
        </authorList>
    </citation>
    <scope>NUCLEOTIDE SEQUENCE</scope>
    <source>
        <strain evidence="6">Schooner1</strain>
    </source>
</reference>
<gene>
    <name evidence="6" type="ORF">M0813_06479</name>
</gene>
<feature type="compositionally biased region" description="Low complexity" evidence="4">
    <location>
        <begin position="1022"/>
        <end position="1031"/>
    </location>
</feature>
<dbReference type="InterPro" id="IPR036770">
    <property type="entry name" value="Ankyrin_rpt-contain_sf"/>
</dbReference>
<feature type="repeat" description="ANK" evidence="3">
    <location>
        <begin position="1389"/>
        <end position="1420"/>
    </location>
</feature>
<evidence type="ECO:0000256" key="2">
    <source>
        <dbReference type="ARBA" id="ARBA00023043"/>
    </source>
</evidence>
<evidence type="ECO:0000313" key="7">
    <source>
        <dbReference type="Proteomes" id="UP001150062"/>
    </source>
</evidence>
<feature type="region of interest" description="Disordered" evidence="4">
    <location>
        <begin position="1016"/>
        <end position="1092"/>
    </location>
</feature>
<protein>
    <submittedName>
        <fullName evidence="6">Ankyrin repeat-containing</fullName>
    </submittedName>
</protein>
<organism evidence="6 7">
    <name type="scientific">Anaeramoeba flamelloides</name>
    <dbReference type="NCBI Taxonomy" id="1746091"/>
    <lineage>
        <taxon>Eukaryota</taxon>
        <taxon>Metamonada</taxon>
        <taxon>Anaeramoebidae</taxon>
        <taxon>Anaeramoeba</taxon>
    </lineage>
</organism>
<keyword evidence="1" id="KW-0677">Repeat</keyword>